<reference evidence="9 10" key="1">
    <citation type="submission" date="2020-03" db="EMBL/GenBank/DDBJ databases">
        <title>Draft Genome Sequence of Cudoniella acicularis.</title>
        <authorList>
            <person name="Buettner E."/>
            <person name="Kellner H."/>
        </authorList>
    </citation>
    <scope>NUCLEOTIDE SEQUENCE [LARGE SCALE GENOMIC DNA]</scope>
    <source>
        <strain evidence="9 10">DSM 108380</strain>
    </source>
</reference>
<gene>
    <name evidence="9" type="ORF">G7Y89_g8619</name>
</gene>
<keyword evidence="4" id="KW-0732">Signal</keyword>
<dbReference type="GO" id="GO:0009251">
    <property type="term" value="P:glucan catabolic process"/>
    <property type="evidence" value="ECO:0007669"/>
    <property type="project" value="TreeGrafter"/>
</dbReference>
<evidence type="ECO:0000256" key="5">
    <source>
        <dbReference type="ARBA" id="ARBA00022801"/>
    </source>
</evidence>
<dbReference type="InterPro" id="IPR001764">
    <property type="entry name" value="Glyco_hydro_3_N"/>
</dbReference>
<dbReference type="Pfam" id="PF00933">
    <property type="entry name" value="Glyco_hydro_3"/>
    <property type="match status" value="1"/>
</dbReference>
<name>A0A8H4RH59_9HELO</name>
<evidence type="ECO:0000256" key="3">
    <source>
        <dbReference type="ARBA" id="ARBA00012744"/>
    </source>
</evidence>
<comment type="caution">
    <text evidence="9">The sequence shown here is derived from an EMBL/GenBank/DDBJ whole genome shotgun (WGS) entry which is preliminary data.</text>
</comment>
<feature type="domain" description="Glycoside hydrolase family 3 N-terminal" evidence="8">
    <location>
        <begin position="15"/>
        <end position="198"/>
    </location>
</feature>
<evidence type="ECO:0000256" key="4">
    <source>
        <dbReference type="ARBA" id="ARBA00022729"/>
    </source>
</evidence>
<evidence type="ECO:0000256" key="6">
    <source>
        <dbReference type="ARBA" id="ARBA00023180"/>
    </source>
</evidence>
<dbReference type="PANTHER" id="PTHR30620:SF16">
    <property type="entry name" value="LYSOSOMAL BETA GLUCOSIDASE"/>
    <property type="match status" value="1"/>
</dbReference>
<keyword evidence="5" id="KW-0378">Hydrolase</keyword>
<dbReference type="SUPFAM" id="SSF51445">
    <property type="entry name" value="(Trans)glycosidases"/>
    <property type="match status" value="1"/>
</dbReference>
<evidence type="ECO:0000256" key="2">
    <source>
        <dbReference type="ARBA" id="ARBA00005336"/>
    </source>
</evidence>
<dbReference type="OrthoDB" id="2123594at2759"/>
<keyword evidence="6" id="KW-0325">Glycoprotein</keyword>
<dbReference type="EMBL" id="JAAMPI010000664">
    <property type="protein sequence ID" value="KAF4629528.1"/>
    <property type="molecule type" value="Genomic_DNA"/>
</dbReference>
<evidence type="ECO:0000313" key="10">
    <source>
        <dbReference type="Proteomes" id="UP000566819"/>
    </source>
</evidence>
<accession>A0A8H4RH59</accession>
<dbReference type="Gene3D" id="3.20.20.300">
    <property type="entry name" value="Glycoside hydrolase, family 3, N-terminal domain"/>
    <property type="match status" value="1"/>
</dbReference>
<comment type="similarity">
    <text evidence="2">Belongs to the glycosyl hydrolase 3 family.</text>
</comment>
<dbReference type="EC" id="3.2.1.21" evidence="3"/>
<dbReference type="AlphaFoldDB" id="A0A8H4RH59"/>
<dbReference type="InterPro" id="IPR051915">
    <property type="entry name" value="Cellulose_Degrad_GH3"/>
</dbReference>
<dbReference type="GO" id="GO:0008422">
    <property type="term" value="F:beta-glucosidase activity"/>
    <property type="evidence" value="ECO:0007669"/>
    <property type="project" value="UniProtKB-EC"/>
</dbReference>
<evidence type="ECO:0000313" key="9">
    <source>
        <dbReference type="EMBL" id="KAF4629528.1"/>
    </source>
</evidence>
<dbReference type="PANTHER" id="PTHR30620">
    <property type="entry name" value="PERIPLASMIC BETA-GLUCOSIDASE-RELATED"/>
    <property type="match status" value="1"/>
</dbReference>
<comment type="catalytic activity">
    <reaction evidence="1">
        <text>Hydrolysis of terminal, non-reducing beta-D-glucosyl residues with release of beta-D-glucose.</text>
        <dbReference type="EC" id="3.2.1.21"/>
    </reaction>
</comment>
<keyword evidence="7" id="KW-0326">Glycosidase</keyword>
<dbReference type="Proteomes" id="UP000566819">
    <property type="component" value="Unassembled WGS sequence"/>
</dbReference>
<evidence type="ECO:0000256" key="1">
    <source>
        <dbReference type="ARBA" id="ARBA00000448"/>
    </source>
</evidence>
<evidence type="ECO:0000259" key="8">
    <source>
        <dbReference type="Pfam" id="PF00933"/>
    </source>
</evidence>
<protein>
    <recommendedName>
        <fullName evidence="3">beta-glucosidase</fullName>
        <ecNumber evidence="3">3.2.1.21</ecNumber>
    </recommendedName>
</protein>
<organism evidence="9 10">
    <name type="scientific">Cudoniella acicularis</name>
    <dbReference type="NCBI Taxonomy" id="354080"/>
    <lineage>
        <taxon>Eukaryota</taxon>
        <taxon>Fungi</taxon>
        <taxon>Dikarya</taxon>
        <taxon>Ascomycota</taxon>
        <taxon>Pezizomycotina</taxon>
        <taxon>Leotiomycetes</taxon>
        <taxon>Helotiales</taxon>
        <taxon>Tricladiaceae</taxon>
        <taxon>Cudoniella</taxon>
    </lineage>
</organism>
<dbReference type="InterPro" id="IPR017853">
    <property type="entry name" value="GH"/>
</dbReference>
<sequence>MAITAADEAAPDANGIAQLHNGTISLRSYLNYAEQAIPVMKALVANLTAQSRLHIPYINIGNGVNGPTLRGVTLFPPIFSMSESWNRELYISVIAAMREEFYACGINWVLSPELDIAANSRYGRMGELYGVYPYLNDEFGLIFVNTMQSLNTKGYMKVATTIKRYVCGQELGGVNGGSVNGGPNHIFNYLATPFIKIFKNAILCGSRWCSIKHEHLSTSRHSTYNRFYPLRCGQARVSVLKYTANFKRIKGLQIQNLTI</sequence>
<evidence type="ECO:0000256" key="7">
    <source>
        <dbReference type="ARBA" id="ARBA00023295"/>
    </source>
</evidence>
<keyword evidence="10" id="KW-1185">Reference proteome</keyword>
<proteinExistence type="inferred from homology"/>
<dbReference type="InterPro" id="IPR036962">
    <property type="entry name" value="Glyco_hydro_3_N_sf"/>
</dbReference>